<evidence type="ECO:0000313" key="2">
    <source>
        <dbReference type="EMBL" id="ODN85850.1"/>
    </source>
</evidence>
<comment type="caution">
    <text evidence="2">The sequence shown here is derived from an EMBL/GenBank/DDBJ whole genome shotgun (WGS) entry which is preliminary data.</text>
</comment>
<feature type="compositionally biased region" description="Polar residues" evidence="1">
    <location>
        <begin position="7"/>
        <end position="25"/>
    </location>
</feature>
<evidence type="ECO:0000313" key="3">
    <source>
        <dbReference type="Proteomes" id="UP000094819"/>
    </source>
</evidence>
<feature type="region of interest" description="Disordered" evidence="1">
    <location>
        <begin position="451"/>
        <end position="556"/>
    </location>
</feature>
<dbReference type="GeneID" id="30196624"/>
<evidence type="ECO:0000256" key="1">
    <source>
        <dbReference type="SAM" id="MobiDB-lite"/>
    </source>
</evidence>
<dbReference type="OrthoDB" id="2577060at2759"/>
<organism evidence="2 3">
    <name type="scientific">Cryptococcus wingfieldii CBS 7118</name>
    <dbReference type="NCBI Taxonomy" id="1295528"/>
    <lineage>
        <taxon>Eukaryota</taxon>
        <taxon>Fungi</taxon>
        <taxon>Dikarya</taxon>
        <taxon>Basidiomycota</taxon>
        <taxon>Agaricomycotina</taxon>
        <taxon>Tremellomycetes</taxon>
        <taxon>Tremellales</taxon>
        <taxon>Cryptococcaceae</taxon>
        <taxon>Cryptococcus</taxon>
    </lineage>
</organism>
<feature type="compositionally biased region" description="Low complexity" evidence="1">
    <location>
        <begin position="515"/>
        <end position="524"/>
    </location>
</feature>
<dbReference type="Proteomes" id="UP000094819">
    <property type="component" value="Unassembled WGS sequence"/>
</dbReference>
<proteinExistence type="predicted"/>
<name>A0A1E3IB61_9TREE</name>
<feature type="compositionally biased region" description="Basic and acidic residues" evidence="1">
    <location>
        <begin position="473"/>
        <end position="487"/>
    </location>
</feature>
<dbReference type="AlphaFoldDB" id="A0A1E3IB61"/>
<keyword evidence="3" id="KW-1185">Reference proteome</keyword>
<accession>A0A1E3IB61</accession>
<feature type="compositionally biased region" description="Acidic residues" evidence="1">
    <location>
        <begin position="458"/>
        <end position="472"/>
    </location>
</feature>
<protein>
    <submittedName>
        <fullName evidence="2">Uncharacterized protein</fullName>
    </submittedName>
</protein>
<feature type="region of interest" description="Disordered" evidence="1">
    <location>
        <begin position="1"/>
        <end position="25"/>
    </location>
</feature>
<reference evidence="2 3" key="1">
    <citation type="submission" date="2016-06" db="EMBL/GenBank/DDBJ databases">
        <title>Evolution of pathogenesis and genome organization in the Tremellales.</title>
        <authorList>
            <person name="Cuomo C."/>
            <person name="Litvintseva A."/>
            <person name="Heitman J."/>
            <person name="Chen Y."/>
            <person name="Sun S."/>
            <person name="Springer D."/>
            <person name="Dromer F."/>
            <person name="Young S."/>
            <person name="Zeng Q."/>
            <person name="Chapman S."/>
            <person name="Gujja S."/>
            <person name="Saif S."/>
            <person name="Birren B."/>
        </authorList>
    </citation>
    <scope>NUCLEOTIDE SEQUENCE [LARGE SCALE GENOMIC DNA]</scope>
    <source>
        <strain evidence="2 3">CBS 7118</strain>
    </source>
</reference>
<dbReference type="RefSeq" id="XP_019028555.1">
    <property type="nucleotide sequence ID" value="XM_019179414.1"/>
</dbReference>
<feature type="compositionally biased region" description="Basic and acidic residues" evidence="1">
    <location>
        <begin position="529"/>
        <end position="539"/>
    </location>
</feature>
<dbReference type="EMBL" id="AWGH01000034">
    <property type="protein sequence ID" value="ODN85850.1"/>
    <property type="molecule type" value="Genomic_DNA"/>
</dbReference>
<sequence length="614" mass="67011">MAHAGPSSRTGGSTAVPQPVNQTPASMNPMPEIFRSICDVNAYPSDIGHPANGGLGGPLQLVPFDLTISHHYPNSFTIKPYSTVDQRAMGSFWIECYPDIATEYGLQNKHIVPYLRQFYVHHDFVQYPTSWETNVYFCPTPFYLHLGAEFVDLPIVRSIRENDTELKVRSLACAPYIVADQLLQRLERSSQVASLLSRKLDGIKPDVALTGYHIGNLAEGTYQKEPADGRQLTYTDDPQEVLYALIKDKWLPWPGASNIDLKGKIDLHLKGLQFANMEAITQTVYYSELGYTLSKCRSAIALANGDYTRIVNLSDLPTEGEEAALEGVTLGGGGGRRILVEADPAVVAKLRYHRLDCLSPHQFGTLAAGEPLFGIQWKAPNSLIANYEDWSLDQEAKDRLDATVYLNLALATHHPEAVQDPPISNDSLTHVIDANASEKEAYQLLGVSKKMGAHRDQVEEEEDEEENDDHEGNEENDKQAGDRRDEDNGNPDGETGGPGGGAPGPGNGDPGPGSGDPAPSGGRSSRPRSRSDHNQDSSSKRQKKADVSGLPPTPNALSCTTAEQVLPLEHWTHAEYIDYFSGLGLTFVLATPMEVDVLLARAAKFGWIGALGSR</sequence>
<gene>
    <name evidence="2" type="ORF">L198_07413</name>
</gene>
<feature type="compositionally biased region" description="Gly residues" evidence="1">
    <location>
        <begin position="494"/>
        <end position="514"/>
    </location>
</feature>